<evidence type="ECO:0000259" key="3">
    <source>
        <dbReference type="Pfam" id="PF06904"/>
    </source>
</evidence>
<dbReference type="EMBL" id="RJJT01000019">
    <property type="protein sequence ID" value="RSB66589.1"/>
    <property type="molecule type" value="Genomic_DNA"/>
</dbReference>
<protein>
    <submittedName>
        <fullName evidence="5">Extensin</fullName>
    </submittedName>
</protein>
<feature type="region of interest" description="Disordered" evidence="1">
    <location>
        <begin position="29"/>
        <end position="55"/>
    </location>
</feature>
<evidence type="ECO:0000313" key="4">
    <source>
        <dbReference type="EMBL" id="MBB3137280.1"/>
    </source>
</evidence>
<gene>
    <name evidence="5" type="ORF">EFD55_24580</name>
    <name evidence="4" type="ORF">FHS26_005041</name>
</gene>
<keyword evidence="7" id="KW-1185">Reference proteome</keyword>
<dbReference type="AlphaFoldDB" id="A0A427MFG4"/>
<accession>A0A427MFG4</accession>
<dbReference type="EMBL" id="JACHXH010000021">
    <property type="protein sequence ID" value="MBB3137280.1"/>
    <property type="molecule type" value="Genomic_DNA"/>
</dbReference>
<feature type="region of interest" description="Disordered" evidence="1">
    <location>
        <begin position="211"/>
        <end position="249"/>
    </location>
</feature>
<comment type="caution">
    <text evidence="5">The sequence shown here is derived from an EMBL/GenBank/DDBJ whole genome shotgun (WGS) entry which is preliminary data.</text>
</comment>
<name>A0A427MFG4_9HYPH</name>
<dbReference type="OrthoDB" id="9809788at2"/>
<dbReference type="InterPro" id="IPR009683">
    <property type="entry name" value="Extensin-like_C"/>
</dbReference>
<reference evidence="4 7" key="2">
    <citation type="submission" date="2020-08" db="EMBL/GenBank/DDBJ databases">
        <title>Genomic Encyclopedia of Type Strains, Phase III (KMG-III): the genomes of soil and plant-associated and newly described type strains.</title>
        <authorList>
            <person name="Whitman W."/>
        </authorList>
    </citation>
    <scope>NUCLEOTIDE SEQUENCE [LARGE SCALE GENOMIC DNA]</scope>
    <source>
        <strain evidence="4 7">CECT 4113</strain>
    </source>
</reference>
<dbReference type="Pfam" id="PF06904">
    <property type="entry name" value="Extensin-like_C"/>
    <property type="match status" value="1"/>
</dbReference>
<feature type="region of interest" description="Disordered" evidence="1">
    <location>
        <begin position="94"/>
        <end position="123"/>
    </location>
</feature>
<evidence type="ECO:0000313" key="7">
    <source>
        <dbReference type="Proteomes" id="UP000518315"/>
    </source>
</evidence>
<dbReference type="RefSeq" id="WP_125848268.1">
    <property type="nucleotide sequence ID" value="NZ_JACHXH010000021.1"/>
</dbReference>
<sequence length="458" mass="49137">MAFVSFPRRSLLPVLLSAALTTCSISDGLVPPANVDNGTRVSSISPARGAARMAPSMQMTRAERLAPAESQASYPVSSVPVGNSQGSVDYLDTPNLAGTGHPAQTASAPLTQSALSAPARRTAPGARGLPMIDSDEAMAAGQQTENWGGTKNLAIPSGGVNMDDELGAEPVVGLAQEQQQQIAEGNATEPVVDGIGTDNPTQLNQRARRLAPRAMPQPAAQTQMSRAPAWSDGSPVVAPTRVPEEDEGEEVAMLRPNNPMMSEPAAPVDPSVMPTSELACRRELKRMGVLFDEKPPISNGPACQVPYPVSLKGLSGNIGVSPAVTLNCQVTLAFAKWVKNELAPSARYRYWTGIKTIEPLGGYSCRRMNNSRQRYNPMSEHARGNAIDVGKFVLKNGHEIDVRKKGLFSFREGRLLKAVRSDSCRYFNTVLGPGSNPEHWNHFHFDLRSRKSGKVYCD</sequence>
<feature type="chain" id="PRO_5044603375" evidence="2">
    <location>
        <begin position="27"/>
        <end position="458"/>
    </location>
</feature>
<feature type="domain" description="Extensin-like C-terminal" evidence="3">
    <location>
        <begin position="279"/>
        <end position="457"/>
    </location>
</feature>
<dbReference type="Proteomes" id="UP000518315">
    <property type="component" value="Unassembled WGS sequence"/>
</dbReference>
<organism evidence="5 6">
    <name type="scientific">Rhizobium pisi</name>
    <dbReference type="NCBI Taxonomy" id="574561"/>
    <lineage>
        <taxon>Bacteria</taxon>
        <taxon>Pseudomonadati</taxon>
        <taxon>Pseudomonadota</taxon>
        <taxon>Alphaproteobacteria</taxon>
        <taxon>Hyphomicrobiales</taxon>
        <taxon>Rhizobiaceae</taxon>
        <taxon>Rhizobium/Agrobacterium group</taxon>
        <taxon>Rhizobium</taxon>
    </lineage>
</organism>
<evidence type="ECO:0000313" key="5">
    <source>
        <dbReference type="EMBL" id="RSB66589.1"/>
    </source>
</evidence>
<evidence type="ECO:0000256" key="2">
    <source>
        <dbReference type="SAM" id="SignalP"/>
    </source>
</evidence>
<proteinExistence type="predicted"/>
<feature type="compositionally biased region" description="Polar residues" evidence="1">
    <location>
        <begin position="102"/>
        <end position="115"/>
    </location>
</feature>
<feature type="compositionally biased region" description="Polar residues" evidence="1">
    <location>
        <begin position="36"/>
        <end position="45"/>
    </location>
</feature>
<dbReference type="Proteomes" id="UP000277279">
    <property type="component" value="Unassembled WGS sequence"/>
</dbReference>
<feature type="signal peptide" evidence="2">
    <location>
        <begin position="1"/>
        <end position="26"/>
    </location>
</feature>
<reference evidence="5 6" key="1">
    <citation type="submission" date="2018-11" db="EMBL/GenBank/DDBJ databases">
        <authorList>
            <person name="Huo Y."/>
        </authorList>
    </citation>
    <scope>NUCLEOTIDE SEQUENCE [LARGE SCALE GENOMIC DNA]</scope>
    <source>
        <strain evidence="5 6">DSM 30132</strain>
    </source>
</reference>
<evidence type="ECO:0000256" key="1">
    <source>
        <dbReference type="SAM" id="MobiDB-lite"/>
    </source>
</evidence>
<keyword evidence="2" id="KW-0732">Signal</keyword>
<evidence type="ECO:0000313" key="6">
    <source>
        <dbReference type="Proteomes" id="UP000277279"/>
    </source>
</evidence>